<feature type="domain" description="PAS" evidence="7">
    <location>
        <begin position="371"/>
        <end position="420"/>
    </location>
</feature>
<dbReference type="SUPFAM" id="SSF47459">
    <property type="entry name" value="HLH, helix-loop-helix DNA-binding domain"/>
    <property type="match status" value="1"/>
</dbReference>
<evidence type="ECO:0000256" key="3">
    <source>
        <dbReference type="ARBA" id="ARBA00023125"/>
    </source>
</evidence>
<keyword evidence="4" id="KW-0804">Transcription</keyword>
<keyword evidence="3" id="KW-0238">DNA-binding</keyword>
<dbReference type="EnsemblMetazoa" id="XM_008217177">
    <property type="protein sequence ID" value="XP_008215399"/>
    <property type="gene ID" value="LOC100123168"/>
</dbReference>
<dbReference type="CDD" id="cd11391">
    <property type="entry name" value="bHLH_PAS"/>
    <property type="match status" value="1"/>
</dbReference>
<feature type="domain" description="BHLH" evidence="8">
    <location>
        <begin position="105"/>
        <end position="159"/>
    </location>
</feature>
<dbReference type="RefSeq" id="XP_008215399.2">
    <property type="nucleotide sequence ID" value="XM_008217177.4"/>
</dbReference>
<feature type="region of interest" description="Disordered" evidence="6">
    <location>
        <begin position="582"/>
        <end position="611"/>
    </location>
</feature>
<dbReference type="GO" id="GO:0005737">
    <property type="term" value="C:cytoplasm"/>
    <property type="evidence" value="ECO:0007669"/>
    <property type="project" value="InterPro"/>
</dbReference>
<evidence type="ECO:0000259" key="8">
    <source>
        <dbReference type="PROSITE" id="PS50888"/>
    </source>
</evidence>
<dbReference type="GO" id="GO:0003677">
    <property type="term" value="F:DNA binding"/>
    <property type="evidence" value="ECO:0007669"/>
    <property type="project" value="UniProtKB-KW"/>
</dbReference>
<dbReference type="GO" id="GO:0005667">
    <property type="term" value="C:transcription regulator complex"/>
    <property type="evidence" value="ECO:0007669"/>
    <property type="project" value="InterPro"/>
</dbReference>
<evidence type="ECO:0000259" key="7">
    <source>
        <dbReference type="PROSITE" id="PS50112"/>
    </source>
</evidence>
<dbReference type="SMART" id="SM00091">
    <property type="entry name" value="PAS"/>
    <property type="match status" value="2"/>
</dbReference>
<dbReference type="Proteomes" id="UP000002358">
    <property type="component" value="Chromosome 1"/>
</dbReference>
<dbReference type="InterPro" id="IPR011598">
    <property type="entry name" value="bHLH_dom"/>
</dbReference>
<dbReference type="CDD" id="cd00130">
    <property type="entry name" value="PAS"/>
    <property type="match status" value="2"/>
</dbReference>
<protein>
    <submittedName>
        <fullName evidence="9">Uncharacterized protein</fullName>
    </submittedName>
</protein>
<dbReference type="InterPro" id="IPR001610">
    <property type="entry name" value="PAC"/>
</dbReference>
<name>A0A7M7HH00_NASVI</name>
<dbReference type="InterPro" id="IPR050933">
    <property type="entry name" value="Circadian_TF"/>
</dbReference>
<feature type="region of interest" description="Disordered" evidence="6">
    <location>
        <begin position="710"/>
        <end position="750"/>
    </location>
</feature>
<keyword evidence="1" id="KW-0677">Repeat</keyword>
<dbReference type="Gene3D" id="3.30.450.20">
    <property type="entry name" value="PAS domain"/>
    <property type="match status" value="2"/>
</dbReference>
<dbReference type="GO" id="GO:0046983">
    <property type="term" value="F:protein dimerization activity"/>
    <property type="evidence" value="ECO:0007669"/>
    <property type="project" value="InterPro"/>
</dbReference>
<dbReference type="PRINTS" id="PR00785">
    <property type="entry name" value="NCTRNSLOCATR"/>
</dbReference>
<dbReference type="SMART" id="SM00353">
    <property type="entry name" value="HLH"/>
    <property type="match status" value="1"/>
</dbReference>
<dbReference type="InterPro" id="IPR035965">
    <property type="entry name" value="PAS-like_dom_sf"/>
</dbReference>
<dbReference type="Gene3D" id="4.10.280.10">
    <property type="entry name" value="Helix-loop-helix DNA-binding domain"/>
    <property type="match status" value="1"/>
</dbReference>
<feature type="domain" description="PAS" evidence="7">
    <location>
        <begin position="179"/>
        <end position="242"/>
    </location>
</feature>
<dbReference type="SUPFAM" id="SSF55785">
    <property type="entry name" value="PYP-like sensor domain (PAS domain)"/>
    <property type="match status" value="2"/>
</dbReference>
<feature type="region of interest" description="Disordered" evidence="6">
    <location>
        <begin position="32"/>
        <end position="90"/>
    </location>
</feature>
<evidence type="ECO:0000256" key="2">
    <source>
        <dbReference type="ARBA" id="ARBA00023015"/>
    </source>
</evidence>
<accession>A0A7M7HH00</accession>
<sequence length="934" mass="104756">MWQPDIQEQYLQGMAQHQAIYRMRQIQQIQYQQQQQEQQHHHHHHHHHHQQQQQQVCGDNRMQFSQQQHPIVPPPQVQQSQPQQQQQCSGMNSVVMMDVAAHSSNPRASRNMAEKQRRDNLNTQIATMASLVPTVSNGGSRKKDKISVLRLTAAHLRVAYTLGVPSNEFLPRQFNDIDLENCLIDNLAGSTSFLLVVTTTGKIIYISRHVEQHLGHEQIDLIGDSLYNYTYEKDHEELTRGLTPDQSCMIGTSILGASDSLEDSSNSSDDSAVRPEYSNFKTQRRSFNIRMTQRTNSRRETPQYEYVLVSGVLRLANECRAKERPKLAENSSTSNDIIFVGTARLLKKRSITELSVLEANKNEYFTRHLPDGRIIFCDHRISIIAGYMSDEVSGTSAFKFMHKEDVRWTIVALREMYDGGKNYGSSCYRLMTKTGDYIYLRTHGYLEYDESANCITSFVCINTLTTEEEGEILIAEMKKRFSAITSKAAKVIRDDGFESESECSSTSHLVENIDDSSQLEDAVAHLLGDLPQPVIEDRDSPAPLPNSQLVKAAIYSQGLPPALIQANKIGIKDITNAYASFGKGGKGDKNGKGNRPSGGKKYIDNGQNNHAQTSCKSVKMYGEKKMPELEDPSSPVAILNNRALVPIAEKGTAWNSHAYLFPPASDVDELDPDFRVVATLELPPIPKSERNPPPNFPSTFEMKELYTEGPSINANDDLQPPLPQQKPRQQTGLKRPYEHLNNTNNISPKKRSANNVENIVNISDSIPCVNGEYSAAYAPVQPMTLTTEIQEVQSDFKQLEANEISIALTENQFIDFQDMADDQLLNSAIENNPAIIKLFSNIPPTINLEETEVEDQNAHQYPTSDQGVVVENEVRRAHLQLADSMSSCESQFSDGEDSAIATKCDSFIEGHSDHKIQKQQLAGSQLNVQHDIGV</sequence>
<evidence type="ECO:0000313" key="10">
    <source>
        <dbReference type="Proteomes" id="UP000002358"/>
    </source>
</evidence>
<dbReference type="AlphaFoldDB" id="A0A7M7HH00"/>
<dbReference type="SMR" id="A0A7M7HH00"/>
<feature type="compositionally biased region" description="Low complexity" evidence="6">
    <location>
        <begin position="77"/>
        <end position="87"/>
    </location>
</feature>
<evidence type="ECO:0000256" key="4">
    <source>
        <dbReference type="ARBA" id="ARBA00023163"/>
    </source>
</evidence>
<dbReference type="SMART" id="SM00086">
    <property type="entry name" value="PAC"/>
    <property type="match status" value="1"/>
</dbReference>
<dbReference type="InterPro" id="IPR000014">
    <property type="entry name" value="PAS"/>
</dbReference>
<proteinExistence type="predicted"/>
<keyword evidence="10" id="KW-1185">Reference proteome</keyword>
<reference evidence="9" key="1">
    <citation type="submission" date="2021-01" db="UniProtKB">
        <authorList>
            <consortium name="EnsemblMetazoa"/>
        </authorList>
    </citation>
    <scope>IDENTIFICATION</scope>
</reference>
<evidence type="ECO:0000256" key="6">
    <source>
        <dbReference type="SAM" id="MobiDB-lite"/>
    </source>
</evidence>
<dbReference type="GO" id="GO:0003700">
    <property type="term" value="F:DNA-binding transcription factor activity"/>
    <property type="evidence" value="ECO:0007669"/>
    <property type="project" value="InterPro"/>
</dbReference>
<keyword evidence="2" id="KW-0805">Transcription regulation</keyword>
<dbReference type="PANTHER" id="PTHR23042">
    <property type="entry name" value="CIRCADIAN PROTEIN CLOCK/ARNT/BMAL/PAS"/>
    <property type="match status" value="1"/>
</dbReference>
<feature type="compositionally biased region" description="Basic residues" evidence="6">
    <location>
        <begin position="40"/>
        <end position="50"/>
    </location>
</feature>
<dbReference type="InterPro" id="IPR001067">
    <property type="entry name" value="Nuc_translocat"/>
</dbReference>
<dbReference type="PROSITE" id="PS50888">
    <property type="entry name" value="BHLH"/>
    <property type="match status" value="1"/>
</dbReference>
<feature type="compositionally biased region" description="Polar residues" evidence="6">
    <location>
        <begin position="740"/>
        <end position="750"/>
    </location>
</feature>
<dbReference type="Pfam" id="PF00010">
    <property type="entry name" value="HLH"/>
    <property type="match status" value="1"/>
</dbReference>
<dbReference type="GeneID" id="100123168"/>
<dbReference type="GO" id="GO:0045944">
    <property type="term" value="P:positive regulation of transcription by RNA polymerase II"/>
    <property type="evidence" value="ECO:0007669"/>
    <property type="project" value="UniProtKB-ARBA"/>
</dbReference>
<dbReference type="GO" id="GO:0005634">
    <property type="term" value="C:nucleus"/>
    <property type="evidence" value="ECO:0007669"/>
    <property type="project" value="InterPro"/>
</dbReference>
<evidence type="ECO:0000256" key="5">
    <source>
        <dbReference type="ARBA" id="ARBA00023242"/>
    </source>
</evidence>
<dbReference type="InterPro" id="IPR036638">
    <property type="entry name" value="HLH_DNA-bd_sf"/>
</dbReference>
<dbReference type="InParanoid" id="A0A7M7HH00"/>
<keyword evidence="5" id="KW-0539">Nucleus</keyword>
<evidence type="ECO:0000313" key="9">
    <source>
        <dbReference type="EnsemblMetazoa" id="XP_008215399"/>
    </source>
</evidence>
<organism evidence="9 10">
    <name type="scientific">Nasonia vitripennis</name>
    <name type="common">Parasitic wasp</name>
    <dbReference type="NCBI Taxonomy" id="7425"/>
    <lineage>
        <taxon>Eukaryota</taxon>
        <taxon>Metazoa</taxon>
        <taxon>Ecdysozoa</taxon>
        <taxon>Arthropoda</taxon>
        <taxon>Hexapoda</taxon>
        <taxon>Insecta</taxon>
        <taxon>Pterygota</taxon>
        <taxon>Neoptera</taxon>
        <taxon>Endopterygota</taxon>
        <taxon>Hymenoptera</taxon>
        <taxon>Apocrita</taxon>
        <taxon>Proctotrupomorpha</taxon>
        <taxon>Chalcidoidea</taxon>
        <taxon>Pteromalidae</taxon>
        <taxon>Pteromalinae</taxon>
        <taxon>Nasonia</taxon>
    </lineage>
</organism>
<dbReference type="OrthoDB" id="7788762at2759"/>
<dbReference type="Pfam" id="PF14598">
    <property type="entry name" value="PAS_11"/>
    <property type="match status" value="1"/>
</dbReference>
<dbReference type="PROSITE" id="PS50112">
    <property type="entry name" value="PAS"/>
    <property type="match status" value="2"/>
</dbReference>
<evidence type="ECO:0000256" key="1">
    <source>
        <dbReference type="ARBA" id="ARBA00022737"/>
    </source>
</evidence>